<dbReference type="Gene3D" id="3.30.565.10">
    <property type="entry name" value="Histidine kinase-like ATPase, C-terminal domain"/>
    <property type="match status" value="1"/>
</dbReference>
<dbReference type="InterPro" id="IPR001932">
    <property type="entry name" value="PPM-type_phosphatase-like_dom"/>
</dbReference>
<dbReference type="InterPro" id="IPR052016">
    <property type="entry name" value="Bact_Sigma-Reg"/>
</dbReference>
<dbReference type="GO" id="GO:0006355">
    <property type="term" value="P:regulation of DNA-templated transcription"/>
    <property type="evidence" value="ECO:0007669"/>
    <property type="project" value="InterPro"/>
</dbReference>
<dbReference type="SMART" id="SM00091">
    <property type="entry name" value="PAS"/>
    <property type="match status" value="2"/>
</dbReference>
<dbReference type="GO" id="GO:0016791">
    <property type="term" value="F:phosphatase activity"/>
    <property type="evidence" value="ECO:0007669"/>
    <property type="project" value="TreeGrafter"/>
</dbReference>
<dbReference type="CDD" id="cd00130">
    <property type="entry name" value="PAS"/>
    <property type="match status" value="1"/>
</dbReference>
<dbReference type="PANTHER" id="PTHR43156:SF2">
    <property type="entry name" value="STAGE II SPORULATION PROTEIN E"/>
    <property type="match status" value="1"/>
</dbReference>
<keyword evidence="1" id="KW-0378">Hydrolase</keyword>
<dbReference type="SMART" id="SM00331">
    <property type="entry name" value="PP2C_SIG"/>
    <property type="match status" value="1"/>
</dbReference>
<dbReference type="SUPFAM" id="SSF55874">
    <property type="entry name" value="ATPase domain of HSP90 chaperone/DNA topoisomerase II/histidine kinase"/>
    <property type="match status" value="1"/>
</dbReference>
<dbReference type="SUPFAM" id="SSF55781">
    <property type="entry name" value="GAF domain-like"/>
    <property type="match status" value="1"/>
</dbReference>
<dbReference type="InterPro" id="IPR035965">
    <property type="entry name" value="PAS-like_dom_sf"/>
</dbReference>
<dbReference type="InterPro" id="IPR003018">
    <property type="entry name" value="GAF"/>
</dbReference>
<dbReference type="InterPro" id="IPR036890">
    <property type="entry name" value="HATPase_C_sf"/>
</dbReference>
<evidence type="ECO:0000256" key="1">
    <source>
        <dbReference type="ARBA" id="ARBA00022801"/>
    </source>
</evidence>
<sequence length="821" mass="86689">MTYSDALATTELLDAVPMAVVLVDDGGRITVWNTAAETLYGHARAEAVGAPVLDVLFDGDDRDAAAELFEAAIQGRAWEGDFRVRRRDGVLLVSSFRLAPAGVSSGSAWLATDGIDQGLAEQERSVLLSAERAARSTAEEALGLVEAILTSAPVGIAVFDLDLRYVRVNDAYAALSGVPADEHVGGQLDDVLPLQADAAADLRRVVTTGRTILGRHVELVDGAAEDEGQRSFTVSYFPVRTTGGALVGAGLTLVEVTDAKRAEAERVALLRRAEAAHQRLSILATASTVLTTTMELDELLARLTRVLTPMAADWCVIELIGRGGEVEHVAVSHRSRDSANELAEFLRSAPVAVDGDGPIAEVLRTGQARLALAPTVGTLVTRAATDRGRPELAQRFNLQSSVIVPIESRGRVFGVLILSTEGERRLDDDDLDLAVEIAHRAALAVANARAYQQEHEIAESLQRALLPATMPAVDGLEIAVRYVAATDGALVGGDWYDVLTFGDGTTGIVVGDVVGHDIAASTSMGQLRSALRVYGWEEHARPAAALGRVDRLFDKLGLTYATCVFGVLDLGSSTFCWSNAGHPPPLLVRDGKASFLVEGSGTLLGVTGGAGTEEATTDLREGDMLVLYTDGLVERRGESLEVGLDRLATAAARAAAGDAEVLCQALVDALVPPSATRDDDLAILVARVRTQEPDPGVHRLPFDPKPESVALTRGFTAGVLEGAGWREQVDTAVLLVSELVTNSVRHAHGPCALVVSFAGDVVELCVEDGDPSPPKPRPARILDESGRGFVLVDALADDWGVRPFQGGKATWFALGRGRSGA</sequence>
<dbReference type="PROSITE" id="PS50112">
    <property type="entry name" value="PAS"/>
    <property type="match status" value="1"/>
</dbReference>
<dbReference type="PANTHER" id="PTHR43156">
    <property type="entry name" value="STAGE II SPORULATION PROTEIN E-RELATED"/>
    <property type="match status" value="1"/>
</dbReference>
<accession>A0A6J4J967</accession>
<evidence type="ECO:0000313" key="3">
    <source>
        <dbReference type="EMBL" id="CAA9270108.1"/>
    </source>
</evidence>
<dbReference type="Gene3D" id="3.30.450.20">
    <property type="entry name" value="PAS domain"/>
    <property type="match status" value="2"/>
</dbReference>
<dbReference type="Pfam" id="PF07228">
    <property type="entry name" value="SpoIIE"/>
    <property type="match status" value="1"/>
</dbReference>
<dbReference type="InterPro" id="IPR000014">
    <property type="entry name" value="PAS"/>
</dbReference>
<dbReference type="Pfam" id="PF13581">
    <property type="entry name" value="HATPase_c_2"/>
    <property type="match status" value="1"/>
</dbReference>
<dbReference type="SUPFAM" id="SSF81606">
    <property type="entry name" value="PP2C-like"/>
    <property type="match status" value="1"/>
</dbReference>
<dbReference type="SUPFAM" id="SSF55785">
    <property type="entry name" value="PYP-like sensor domain (PAS domain)"/>
    <property type="match status" value="2"/>
</dbReference>
<protein>
    <submittedName>
        <fullName evidence="3">Serine phosphatase RsbU, regulator of sigma subunit</fullName>
    </submittedName>
</protein>
<dbReference type="InterPro" id="IPR013656">
    <property type="entry name" value="PAS_4"/>
</dbReference>
<dbReference type="NCBIfam" id="TIGR00229">
    <property type="entry name" value="sensory_box"/>
    <property type="match status" value="1"/>
</dbReference>
<organism evidence="3">
    <name type="scientific">uncultured Acidimicrobiales bacterium</name>
    <dbReference type="NCBI Taxonomy" id="310071"/>
    <lineage>
        <taxon>Bacteria</taxon>
        <taxon>Bacillati</taxon>
        <taxon>Actinomycetota</taxon>
        <taxon>Acidimicrobiia</taxon>
        <taxon>Acidimicrobiales</taxon>
        <taxon>environmental samples</taxon>
    </lineage>
</organism>
<dbReference type="Gene3D" id="3.30.450.40">
    <property type="match status" value="1"/>
</dbReference>
<dbReference type="Pfam" id="PF08448">
    <property type="entry name" value="PAS_4"/>
    <property type="match status" value="1"/>
</dbReference>
<dbReference type="InterPro" id="IPR003594">
    <property type="entry name" value="HATPase_dom"/>
</dbReference>
<dbReference type="Gene3D" id="3.60.40.10">
    <property type="entry name" value="PPM-type phosphatase domain"/>
    <property type="match status" value="1"/>
</dbReference>
<name>A0A6J4J967_9ACTN</name>
<dbReference type="InterPro" id="IPR029016">
    <property type="entry name" value="GAF-like_dom_sf"/>
</dbReference>
<feature type="domain" description="PAS" evidence="2">
    <location>
        <begin position="5"/>
        <end position="76"/>
    </location>
</feature>
<evidence type="ECO:0000259" key="2">
    <source>
        <dbReference type="PROSITE" id="PS50112"/>
    </source>
</evidence>
<dbReference type="Pfam" id="PF13185">
    <property type="entry name" value="GAF_2"/>
    <property type="match status" value="1"/>
</dbReference>
<proteinExistence type="predicted"/>
<dbReference type="CDD" id="cd16936">
    <property type="entry name" value="HATPase_RsbW-like"/>
    <property type="match status" value="1"/>
</dbReference>
<dbReference type="Pfam" id="PF00989">
    <property type="entry name" value="PAS"/>
    <property type="match status" value="1"/>
</dbReference>
<dbReference type="EMBL" id="CADCTB010000198">
    <property type="protein sequence ID" value="CAA9270108.1"/>
    <property type="molecule type" value="Genomic_DNA"/>
</dbReference>
<dbReference type="InterPro" id="IPR036457">
    <property type="entry name" value="PPM-type-like_dom_sf"/>
</dbReference>
<gene>
    <name evidence="3" type="ORF">AVDCRST_MAG10-3225</name>
</gene>
<dbReference type="SMART" id="SM00065">
    <property type="entry name" value="GAF"/>
    <property type="match status" value="1"/>
</dbReference>
<dbReference type="InterPro" id="IPR013767">
    <property type="entry name" value="PAS_fold"/>
</dbReference>
<dbReference type="AlphaFoldDB" id="A0A6J4J967"/>
<reference evidence="3" key="1">
    <citation type="submission" date="2020-02" db="EMBL/GenBank/DDBJ databases">
        <authorList>
            <person name="Meier V. D."/>
        </authorList>
    </citation>
    <scope>NUCLEOTIDE SEQUENCE</scope>
    <source>
        <strain evidence="3">AVDCRST_MAG10</strain>
    </source>
</reference>